<dbReference type="EMBL" id="MCFK01006886">
    <property type="protein sequence ID" value="RKF58266.1"/>
    <property type="molecule type" value="Genomic_DNA"/>
</dbReference>
<evidence type="ECO:0000313" key="1">
    <source>
        <dbReference type="EMBL" id="RKF58266.1"/>
    </source>
</evidence>
<evidence type="ECO:0008006" key="3">
    <source>
        <dbReference type="Google" id="ProtNLM"/>
    </source>
</evidence>
<keyword evidence="2" id="KW-1185">Reference proteome</keyword>
<name>A0A420HLG2_9PEZI</name>
<sequence>MSGTWQSVLRNICIERGLDEPKYDDVYRNSLFRCLLEVAEKIFTGLSALTSNRAREEAASKAYKFIEETSLKSH</sequence>
<dbReference type="SUPFAM" id="SSF54768">
    <property type="entry name" value="dsRNA-binding domain-like"/>
    <property type="match status" value="1"/>
</dbReference>
<reference evidence="1 2" key="1">
    <citation type="journal article" date="2018" name="BMC Genomics">
        <title>Comparative genome analyses reveal sequence features reflecting distinct modes of host-adaptation between dicot and monocot powdery mildew.</title>
        <authorList>
            <person name="Wu Y."/>
            <person name="Ma X."/>
            <person name="Pan Z."/>
            <person name="Kale S.D."/>
            <person name="Song Y."/>
            <person name="King H."/>
            <person name="Zhang Q."/>
            <person name="Presley C."/>
            <person name="Deng X."/>
            <person name="Wei C.I."/>
            <person name="Xiao S."/>
        </authorList>
    </citation>
    <scope>NUCLEOTIDE SEQUENCE [LARGE SCALE GENOMIC DNA]</scope>
    <source>
        <strain evidence="1">UMSG2</strain>
    </source>
</reference>
<protein>
    <recommendedName>
        <fullName evidence="3">DRBM domain-containing protein</fullName>
    </recommendedName>
</protein>
<dbReference type="CDD" id="cd00048">
    <property type="entry name" value="DSRM_SF"/>
    <property type="match status" value="1"/>
</dbReference>
<dbReference type="AlphaFoldDB" id="A0A420HLG2"/>
<dbReference type="OrthoDB" id="10369860at2759"/>
<dbReference type="Proteomes" id="UP000286134">
    <property type="component" value="Unassembled WGS sequence"/>
</dbReference>
<comment type="caution">
    <text evidence="1">The sequence shown here is derived from an EMBL/GenBank/DDBJ whole genome shotgun (WGS) entry which is preliminary data.</text>
</comment>
<proteinExistence type="predicted"/>
<dbReference type="Gene3D" id="3.30.160.20">
    <property type="match status" value="1"/>
</dbReference>
<organism evidence="1 2">
    <name type="scientific">Erysiphe neolycopersici</name>
    <dbReference type="NCBI Taxonomy" id="212602"/>
    <lineage>
        <taxon>Eukaryota</taxon>
        <taxon>Fungi</taxon>
        <taxon>Dikarya</taxon>
        <taxon>Ascomycota</taxon>
        <taxon>Pezizomycotina</taxon>
        <taxon>Leotiomycetes</taxon>
        <taxon>Erysiphales</taxon>
        <taxon>Erysiphaceae</taxon>
        <taxon>Erysiphe</taxon>
    </lineage>
</organism>
<gene>
    <name evidence="1" type="ORF">OnM2_068016</name>
</gene>
<evidence type="ECO:0000313" key="2">
    <source>
        <dbReference type="Proteomes" id="UP000286134"/>
    </source>
</evidence>
<accession>A0A420HLG2</accession>